<feature type="region of interest" description="Disordered" evidence="13">
    <location>
        <begin position="266"/>
        <end position="291"/>
    </location>
</feature>
<dbReference type="FunFam" id="1.10.8.400:FF:000001">
    <property type="entry name" value="Enoyl-[acyl-carrier-protein] reductase [NADH]"/>
    <property type="match status" value="1"/>
</dbReference>
<evidence type="ECO:0000256" key="1">
    <source>
        <dbReference type="ARBA" id="ARBA00005194"/>
    </source>
</evidence>
<evidence type="ECO:0000256" key="11">
    <source>
        <dbReference type="PIRSR" id="PIRSR000094-2"/>
    </source>
</evidence>
<dbReference type="SUPFAM" id="SSF51735">
    <property type="entry name" value="NAD(P)-binding Rossmann-fold domains"/>
    <property type="match status" value="1"/>
</dbReference>
<evidence type="ECO:0000256" key="6">
    <source>
        <dbReference type="ARBA" id="ARBA00023027"/>
    </source>
</evidence>
<dbReference type="FunFam" id="3.40.50.720:FF:000054">
    <property type="entry name" value="Enoyl-[acyl-carrier-protein] reductase [NADH]"/>
    <property type="match status" value="1"/>
</dbReference>
<feature type="binding site" evidence="12">
    <location>
        <begin position="64"/>
        <end position="65"/>
    </location>
    <ligand>
        <name>NAD(+)</name>
        <dbReference type="ChEBI" id="CHEBI:57540"/>
    </ligand>
</feature>
<evidence type="ECO:0000256" key="4">
    <source>
        <dbReference type="ARBA" id="ARBA00022832"/>
    </source>
</evidence>
<dbReference type="InterPro" id="IPR014358">
    <property type="entry name" value="Enoyl-ACP_Rdtase_NADH"/>
</dbReference>
<keyword evidence="4" id="KW-0276">Fatty acid metabolism</keyword>
<feature type="binding site" evidence="12">
    <location>
        <begin position="191"/>
        <end position="195"/>
    </location>
    <ligand>
        <name>NAD(+)</name>
        <dbReference type="ChEBI" id="CHEBI:57540"/>
    </ligand>
</feature>
<evidence type="ECO:0000313" key="14">
    <source>
        <dbReference type="EMBL" id="NIR76658.1"/>
    </source>
</evidence>
<keyword evidence="7" id="KW-0443">Lipid metabolism</keyword>
<dbReference type="GO" id="GO:0006633">
    <property type="term" value="P:fatty acid biosynthetic process"/>
    <property type="evidence" value="ECO:0007669"/>
    <property type="project" value="UniProtKB-KW"/>
</dbReference>
<feature type="binding site" evidence="12">
    <location>
        <position position="13"/>
    </location>
    <ligand>
        <name>NAD(+)</name>
        <dbReference type="ChEBI" id="CHEBI:57540"/>
    </ligand>
</feature>
<feature type="compositionally biased region" description="Basic and acidic residues" evidence="13">
    <location>
        <begin position="271"/>
        <end position="291"/>
    </location>
</feature>
<evidence type="ECO:0000256" key="12">
    <source>
        <dbReference type="PIRSR" id="PIRSR000094-3"/>
    </source>
</evidence>
<dbReference type="GO" id="GO:0004318">
    <property type="term" value="F:enoyl-[acyl-carrier-protein] reductase (NADH) activity"/>
    <property type="evidence" value="ECO:0007669"/>
    <property type="project" value="UniProtKB-EC"/>
</dbReference>
<evidence type="ECO:0000256" key="5">
    <source>
        <dbReference type="ARBA" id="ARBA00023002"/>
    </source>
</evidence>
<dbReference type="PIRSF" id="PIRSF000094">
    <property type="entry name" value="Enoyl-ACP_rdct"/>
    <property type="match status" value="1"/>
</dbReference>
<dbReference type="InterPro" id="IPR036291">
    <property type="entry name" value="NAD(P)-bd_dom_sf"/>
</dbReference>
<feature type="active site" description="Proton acceptor" evidence="10">
    <location>
        <position position="155"/>
    </location>
</feature>
<protein>
    <recommendedName>
        <fullName evidence="9">Enoyl-[acyl-carrier-protein] reductase [NADH]</fullName>
        <ecNumber evidence="9">1.3.1.9</ecNumber>
    </recommendedName>
</protein>
<evidence type="ECO:0000256" key="3">
    <source>
        <dbReference type="ARBA" id="ARBA00022516"/>
    </source>
</evidence>
<reference evidence="14 15" key="1">
    <citation type="submission" date="2020-01" db="EMBL/GenBank/DDBJ databases">
        <title>Genomes assembled from Gulf of Kutch pelagic sediment metagenomes.</title>
        <authorList>
            <person name="Chandrashekar M."/>
            <person name="Mahajan M.S."/>
            <person name="Dave K.J."/>
            <person name="Vatsa P."/>
            <person name="Nathani N.M."/>
        </authorList>
    </citation>
    <scope>NUCLEOTIDE SEQUENCE [LARGE SCALE GENOMIC DNA]</scope>
    <source>
        <strain evidence="14">KS3-K002</strain>
    </source>
</reference>
<evidence type="ECO:0000256" key="2">
    <source>
        <dbReference type="ARBA" id="ARBA00009233"/>
    </source>
</evidence>
<organism evidence="14 15">
    <name type="scientific">Candidatus Kutchimonas denitrificans</name>
    <dbReference type="NCBI Taxonomy" id="3056748"/>
    <lineage>
        <taxon>Bacteria</taxon>
        <taxon>Pseudomonadati</taxon>
        <taxon>Gemmatimonadota</taxon>
        <taxon>Gemmatimonadia</taxon>
        <taxon>Candidatus Palauibacterales</taxon>
        <taxon>Candidatus Palauibacteraceae</taxon>
        <taxon>Candidatus Kutchimonas</taxon>
    </lineage>
</organism>
<keyword evidence="3 9" id="KW-0444">Lipid biosynthesis</keyword>
<dbReference type="CDD" id="cd05372">
    <property type="entry name" value="ENR_SDR"/>
    <property type="match status" value="1"/>
</dbReference>
<feature type="binding site" evidence="12">
    <location>
        <position position="162"/>
    </location>
    <ligand>
        <name>NAD(+)</name>
        <dbReference type="ChEBI" id="CHEBI:57540"/>
    </ligand>
</feature>
<accession>A0AAE4ZAK9</accession>
<dbReference type="PANTHER" id="PTHR43159">
    <property type="entry name" value="ENOYL-[ACYL-CARRIER-PROTEIN] REDUCTASE"/>
    <property type="match status" value="1"/>
</dbReference>
<dbReference type="Pfam" id="PF13561">
    <property type="entry name" value="adh_short_C2"/>
    <property type="match status" value="1"/>
</dbReference>
<sequence length="291" mass="30990">MGLFDGKTALIFGVANDRSIAWGIARALHAEGCQLAFSYGAPALEKRVRPLAESVDSDFVELCDVSDDSQIQDVFAKAKERYGTIDALVHSIAYADRRDLQGRFVDTSRDGFKMALDISAYSLVALARAAEPLMPDGGAILTMTYYGSVKVAPQYNVMGVAKAALEACVRYLASDLGPKGIRVNAISAGPIKTLAAAAVGGFKKILSYSEQASPLRTLIQTEDVGNTALWLLSDWSRGVTGETVYVDAGWNIMGLTVPIDQFLGEQGEGEEGVKGEGVKGAEGKKRQGGKE</sequence>
<evidence type="ECO:0000256" key="7">
    <source>
        <dbReference type="ARBA" id="ARBA00023098"/>
    </source>
</evidence>
<dbReference type="InterPro" id="IPR002347">
    <property type="entry name" value="SDR_fam"/>
</dbReference>
<feature type="binding site" evidence="11">
    <location>
        <position position="95"/>
    </location>
    <ligand>
        <name>substrate</name>
    </ligand>
</feature>
<feature type="binding site" evidence="12">
    <location>
        <position position="92"/>
    </location>
    <ligand>
        <name>NAD(+)</name>
        <dbReference type="ChEBI" id="CHEBI:57540"/>
    </ligand>
</feature>
<comment type="catalytic activity">
    <reaction evidence="9">
        <text>a 2,3-saturated acyl-[ACP] + NAD(+) = a (2E)-enoyl-[ACP] + NADH + H(+)</text>
        <dbReference type="Rhea" id="RHEA:10240"/>
        <dbReference type="Rhea" id="RHEA-COMP:9925"/>
        <dbReference type="Rhea" id="RHEA-COMP:9926"/>
        <dbReference type="ChEBI" id="CHEBI:15378"/>
        <dbReference type="ChEBI" id="CHEBI:57540"/>
        <dbReference type="ChEBI" id="CHEBI:57945"/>
        <dbReference type="ChEBI" id="CHEBI:78784"/>
        <dbReference type="ChEBI" id="CHEBI:78785"/>
        <dbReference type="EC" id="1.3.1.9"/>
    </reaction>
</comment>
<dbReference type="Gene3D" id="3.40.50.720">
    <property type="entry name" value="NAD(P)-binding Rossmann-like Domain"/>
    <property type="match status" value="1"/>
</dbReference>
<feature type="binding site" evidence="12">
    <location>
        <begin position="19"/>
        <end position="20"/>
    </location>
    <ligand>
        <name>NAD(+)</name>
        <dbReference type="ChEBI" id="CHEBI:57540"/>
    </ligand>
</feature>
<evidence type="ECO:0000256" key="9">
    <source>
        <dbReference type="PIRNR" id="PIRNR000094"/>
    </source>
</evidence>
<comment type="pathway">
    <text evidence="1">Lipid metabolism; fatty acid biosynthesis.</text>
</comment>
<dbReference type="Proteomes" id="UP000702544">
    <property type="component" value="Unassembled WGS sequence"/>
</dbReference>
<dbReference type="Gene3D" id="1.10.8.400">
    <property type="entry name" value="Enoyl acyl carrier protein reductase"/>
    <property type="match status" value="1"/>
</dbReference>
<evidence type="ECO:0000256" key="8">
    <source>
        <dbReference type="ARBA" id="ARBA00023160"/>
    </source>
</evidence>
<gene>
    <name evidence="14" type="ORF">GWO12_16380</name>
</gene>
<keyword evidence="6 9" id="KW-0520">NAD</keyword>
<feature type="active site" description="Proton acceptor" evidence="10">
    <location>
        <position position="145"/>
    </location>
</feature>
<dbReference type="AlphaFoldDB" id="A0AAE4ZAK9"/>
<evidence type="ECO:0000313" key="15">
    <source>
        <dbReference type="Proteomes" id="UP000702544"/>
    </source>
</evidence>
<evidence type="ECO:0000256" key="10">
    <source>
        <dbReference type="PIRSR" id="PIRSR000094-1"/>
    </source>
</evidence>
<comment type="similarity">
    <text evidence="2 9">Belongs to the short-chain dehydrogenases/reductases (SDR) family. FabI subfamily.</text>
</comment>
<comment type="caution">
    <text evidence="14">The sequence shown here is derived from an EMBL/GenBank/DDBJ whole genome shotgun (WGS) entry which is preliminary data.</text>
</comment>
<dbReference type="EMBL" id="JAACAK010000141">
    <property type="protein sequence ID" value="NIR76658.1"/>
    <property type="molecule type" value="Genomic_DNA"/>
</dbReference>
<proteinExistence type="inferred from homology"/>
<name>A0AAE4ZAK9_9BACT</name>
<dbReference type="PRINTS" id="PR00081">
    <property type="entry name" value="GDHRDH"/>
</dbReference>
<dbReference type="EC" id="1.3.1.9" evidence="9"/>
<evidence type="ECO:0000256" key="13">
    <source>
        <dbReference type="SAM" id="MobiDB-lite"/>
    </source>
</evidence>
<keyword evidence="5 9" id="KW-0560">Oxidoreductase</keyword>
<dbReference type="PANTHER" id="PTHR43159:SF2">
    <property type="entry name" value="ENOYL-[ACYL-CARRIER-PROTEIN] REDUCTASE [NADH], CHLOROPLASTIC"/>
    <property type="match status" value="1"/>
</dbReference>
<keyword evidence="8 9" id="KW-0275">Fatty acid biosynthesis</keyword>